<sequence length="140" mass="16373">MASPPNFEEGQSTYRPPRFNGQYYGWWKTRMHDFIMAEDSELWYVICDRPFVPMKTVGEGTFTVVKRRKEYNDADRKAIEKNFRAKKILVCGIELDEYNSISACQSAKEIWEALQTAHEGTTPLSSPKLIYLLLSMFFLR</sequence>
<gene>
    <name evidence="2" type="primary">LOC142165061</name>
</gene>
<dbReference type="RefSeq" id="XP_075079800.1">
    <property type="nucleotide sequence ID" value="XM_075223699.1"/>
</dbReference>
<keyword evidence="1" id="KW-1185">Reference proteome</keyword>
<reference evidence="2" key="2">
    <citation type="submission" date="2025-08" db="UniProtKB">
        <authorList>
            <consortium name="RefSeq"/>
        </authorList>
    </citation>
    <scope>IDENTIFICATION</scope>
    <source>
        <tissue evidence="2">Leaf</tissue>
    </source>
</reference>
<proteinExistence type="predicted"/>
<reference evidence="1" key="1">
    <citation type="journal article" date="2014" name="Nat. Commun.">
        <title>The tobacco genome sequence and its comparison with those of tomato and potato.</title>
        <authorList>
            <person name="Sierro N."/>
            <person name="Battey J.N."/>
            <person name="Ouadi S."/>
            <person name="Bakaher N."/>
            <person name="Bovet L."/>
            <person name="Willig A."/>
            <person name="Goepfert S."/>
            <person name="Peitsch M.C."/>
            <person name="Ivanov N.V."/>
        </authorList>
    </citation>
    <scope>NUCLEOTIDE SEQUENCE [LARGE SCALE GENOMIC DNA]</scope>
</reference>
<evidence type="ECO:0000313" key="1">
    <source>
        <dbReference type="Proteomes" id="UP000790787"/>
    </source>
</evidence>
<evidence type="ECO:0000313" key="2">
    <source>
        <dbReference type="RefSeq" id="XP_075079800.1"/>
    </source>
</evidence>
<accession>A0AC58S4C4</accession>
<dbReference type="Proteomes" id="UP000790787">
    <property type="component" value="Chromosome 10"/>
</dbReference>
<name>A0AC58S4C4_TOBAC</name>
<organism evidence="1 2">
    <name type="scientific">Nicotiana tabacum</name>
    <name type="common">Common tobacco</name>
    <dbReference type="NCBI Taxonomy" id="4097"/>
    <lineage>
        <taxon>Eukaryota</taxon>
        <taxon>Viridiplantae</taxon>
        <taxon>Streptophyta</taxon>
        <taxon>Embryophyta</taxon>
        <taxon>Tracheophyta</taxon>
        <taxon>Spermatophyta</taxon>
        <taxon>Magnoliopsida</taxon>
        <taxon>eudicotyledons</taxon>
        <taxon>Gunneridae</taxon>
        <taxon>Pentapetalae</taxon>
        <taxon>asterids</taxon>
        <taxon>lamiids</taxon>
        <taxon>Solanales</taxon>
        <taxon>Solanaceae</taxon>
        <taxon>Nicotianoideae</taxon>
        <taxon>Nicotianeae</taxon>
        <taxon>Nicotiana</taxon>
    </lineage>
</organism>
<protein>
    <submittedName>
        <fullName evidence="2">Uncharacterized protein LOC142165061</fullName>
    </submittedName>
</protein>